<keyword evidence="1" id="KW-1133">Transmembrane helix</keyword>
<evidence type="ECO:0000313" key="3">
    <source>
        <dbReference type="Proteomes" id="UP001437460"/>
    </source>
</evidence>
<proteinExistence type="predicted"/>
<keyword evidence="3" id="KW-1185">Reference proteome</keyword>
<protein>
    <submittedName>
        <fullName evidence="2">Uncharacterized protein</fullName>
    </submittedName>
</protein>
<dbReference type="Proteomes" id="UP001437460">
    <property type="component" value="Unassembled WGS sequence"/>
</dbReference>
<comment type="caution">
    <text evidence="2">The sequence shown here is derived from an EMBL/GenBank/DDBJ whole genome shotgun (WGS) entry which is preliminary data.</text>
</comment>
<evidence type="ECO:0000313" key="2">
    <source>
        <dbReference type="EMBL" id="MEQ2563444.1"/>
    </source>
</evidence>
<name>A0ABV1HMV3_9FIRM</name>
<feature type="transmembrane region" description="Helical" evidence="1">
    <location>
        <begin position="42"/>
        <end position="64"/>
    </location>
</feature>
<reference evidence="2 3" key="1">
    <citation type="submission" date="2024-03" db="EMBL/GenBank/DDBJ databases">
        <title>Human intestinal bacterial collection.</title>
        <authorList>
            <person name="Pauvert C."/>
            <person name="Hitch T.C.A."/>
            <person name="Clavel T."/>
        </authorList>
    </citation>
    <scope>NUCLEOTIDE SEQUENCE [LARGE SCALE GENOMIC DNA]</scope>
    <source>
        <strain evidence="2 3">CLA-AP-H27</strain>
    </source>
</reference>
<evidence type="ECO:0000256" key="1">
    <source>
        <dbReference type="SAM" id="Phobius"/>
    </source>
</evidence>
<keyword evidence="1" id="KW-0472">Membrane</keyword>
<gene>
    <name evidence="2" type="ORF">WMO41_09790</name>
</gene>
<dbReference type="RefSeq" id="WP_349229585.1">
    <property type="nucleotide sequence ID" value="NZ_JBBMFJ010000019.1"/>
</dbReference>
<keyword evidence="1" id="KW-0812">Transmembrane</keyword>
<accession>A0ABV1HMV3</accession>
<dbReference type="EMBL" id="JBBMFJ010000019">
    <property type="protein sequence ID" value="MEQ2563444.1"/>
    <property type="molecule type" value="Genomic_DNA"/>
</dbReference>
<sequence length="95" mass="10706">MKRKSLETERIKAQHGLEDSTDIIIVEHSNTLSVMIQAAGQIVRFLAATIFVGFCLLGLASVCFPGPRKEMVEIGIALITQLREYLPFLNVNFWR</sequence>
<organism evidence="2 3">
    <name type="scientific">Ventrimonas faecis</name>
    <dbReference type="NCBI Taxonomy" id="3133170"/>
    <lineage>
        <taxon>Bacteria</taxon>
        <taxon>Bacillati</taxon>
        <taxon>Bacillota</taxon>
        <taxon>Clostridia</taxon>
        <taxon>Lachnospirales</taxon>
        <taxon>Lachnospiraceae</taxon>
        <taxon>Ventrimonas</taxon>
    </lineage>
</organism>